<sequence>MQRNLNSCRHCYARPFNIPSGPEPQASFTCAKTSRIGGRISSLAEAEAQARDFTSGSEVGVYGALRLSRSTAIRSSGVGVAIVDVRMTSIRHGPCRVCF</sequence>
<gene>
    <name evidence="1" type="ORF">POSPLADRAFT_1041523</name>
</gene>
<evidence type="ECO:0000313" key="2">
    <source>
        <dbReference type="Proteomes" id="UP000194127"/>
    </source>
</evidence>
<dbReference type="EMBL" id="KZ110606">
    <property type="protein sequence ID" value="OSX58061.1"/>
    <property type="molecule type" value="Genomic_DNA"/>
</dbReference>
<evidence type="ECO:0000313" key="1">
    <source>
        <dbReference type="EMBL" id="OSX58061.1"/>
    </source>
</evidence>
<accession>A0A1X6MNR3</accession>
<dbReference type="Proteomes" id="UP000194127">
    <property type="component" value="Unassembled WGS sequence"/>
</dbReference>
<name>A0A1X6MNR3_9APHY</name>
<protein>
    <submittedName>
        <fullName evidence="1">Uncharacterized protein</fullName>
    </submittedName>
</protein>
<keyword evidence="2" id="KW-1185">Reference proteome</keyword>
<dbReference type="GeneID" id="36322875"/>
<reference evidence="1 2" key="1">
    <citation type="submission" date="2017-04" db="EMBL/GenBank/DDBJ databases">
        <title>Genome Sequence of the Model Brown-Rot Fungus Postia placenta SB12.</title>
        <authorList>
            <consortium name="DOE Joint Genome Institute"/>
            <person name="Gaskell J."/>
            <person name="Kersten P."/>
            <person name="Larrondo L.F."/>
            <person name="Canessa P."/>
            <person name="Martinez D."/>
            <person name="Hibbett D."/>
            <person name="Schmoll M."/>
            <person name="Kubicek C.P."/>
            <person name="Martinez A.T."/>
            <person name="Yadav J."/>
            <person name="Master E."/>
            <person name="Magnuson J.K."/>
            <person name="James T."/>
            <person name="Yaver D."/>
            <person name="Berka R."/>
            <person name="Labutti K."/>
            <person name="Lipzen A."/>
            <person name="Aerts A."/>
            <person name="Barry K."/>
            <person name="Henrissat B."/>
            <person name="Blanchette R."/>
            <person name="Grigoriev I."/>
            <person name="Cullen D."/>
        </authorList>
    </citation>
    <scope>NUCLEOTIDE SEQUENCE [LARGE SCALE GENOMIC DNA]</scope>
    <source>
        <strain evidence="1 2">MAD-698-R-SB12</strain>
    </source>
</reference>
<organism evidence="1 2">
    <name type="scientific">Postia placenta MAD-698-R-SB12</name>
    <dbReference type="NCBI Taxonomy" id="670580"/>
    <lineage>
        <taxon>Eukaryota</taxon>
        <taxon>Fungi</taxon>
        <taxon>Dikarya</taxon>
        <taxon>Basidiomycota</taxon>
        <taxon>Agaricomycotina</taxon>
        <taxon>Agaricomycetes</taxon>
        <taxon>Polyporales</taxon>
        <taxon>Adustoporiaceae</taxon>
        <taxon>Rhodonia</taxon>
    </lineage>
</organism>
<proteinExistence type="predicted"/>
<dbReference type="AlphaFoldDB" id="A0A1X6MNR3"/>
<dbReference type="RefSeq" id="XP_024334855.1">
    <property type="nucleotide sequence ID" value="XM_024477925.1"/>
</dbReference>